<dbReference type="SMART" id="SM00388">
    <property type="entry name" value="HisKA"/>
    <property type="match status" value="1"/>
</dbReference>
<evidence type="ECO:0000313" key="9">
    <source>
        <dbReference type="Proteomes" id="UP000034491"/>
    </source>
</evidence>
<keyword evidence="6" id="KW-0804">Transcription</keyword>
<dbReference type="SUPFAM" id="SSF47413">
    <property type="entry name" value="lambda repressor-like DNA-binding domains"/>
    <property type="match status" value="1"/>
</dbReference>
<dbReference type="PANTHER" id="PTHR46797:SF23">
    <property type="entry name" value="HTH-TYPE TRANSCRIPTIONAL REGULATOR SUTR"/>
    <property type="match status" value="1"/>
</dbReference>
<evidence type="ECO:0000256" key="3">
    <source>
        <dbReference type="ARBA" id="ARBA00012438"/>
    </source>
</evidence>
<feature type="domain" description="HTH cro/C1-type" evidence="7">
    <location>
        <begin position="17"/>
        <end position="71"/>
    </location>
</feature>
<sequence length="510" mass="57042">MKAVNIMARQVFAGRKIRHLRSQIGLTQLAMAKKIDISAAYLNLVEHNQRPLSRKLQKKLEEAFNVKEGELTGGEEARLLSAMNELFADPLFERSRPDTTVLGDFVAMHPEISRALLKLYRAFRNAREDTLKARESISADPYFTETSHQLLTQLTSIRSFAEILQDNDDLSEHQRERFTNVLVDESQKLTSMVGELFDFINGESKKGTLLSETPTDEVVDMLSANDHYFPVLEAAAEELRGRLGEPKPYGLFDALAKYLDQQLGIQVEIVPVSSQGTLQRGMWELEGEDGGTLRLMETLATSSLNFRMARIIAEVAYADVLEKVLADVPLSSDEAQSLCLKALGSYFAGAVMMPYSVFRIAAYDLRHDIDLLRRRFRAGFEQVCHRLTTLQKPEEEGVPFHFIRVDLAGQISKRFSASGLRIPRYGVLSPDWGVQDAFLKPGRINLHSLRDEDQSVYFSISKTVTKPGVMVGQAGNTYAVSLGCEASFARHVVYADGVDFSHPDSVLVGN</sequence>
<dbReference type="InterPro" id="IPR026281">
    <property type="entry name" value="HTH_RamB"/>
</dbReference>
<dbReference type="Pfam" id="PF06114">
    <property type="entry name" value="Peptidase_M78"/>
    <property type="match status" value="1"/>
</dbReference>
<keyword evidence="5" id="KW-0238">DNA-binding</keyword>
<dbReference type="Gene3D" id="1.10.287.130">
    <property type="match status" value="1"/>
</dbReference>
<organism evidence="8 9">
    <name type="scientific">Kiloniella litopenaei</name>
    <dbReference type="NCBI Taxonomy" id="1549748"/>
    <lineage>
        <taxon>Bacteria</taxon>
        <taxon>Pseudomonadati</taxon>
        <taxon>Pseudomonadota</taxon>
        <taxon>Alphaproteobacteria</taxon>
        <taxon>Rhodospirillales</taxon>
        <taxon>Kiloniellaceae</taxon>
        <taxon>Kiloniella</taxon>
    </lineage>
</organism>
<dbReference type="SMART" id="SM00530">
    <property type="entry name" value="HTH_XRE"/>
    <property type="match status" value="1"/>
</dbReference>
<reference evidence="8 9" key="1">
    <citation type="submission" date="2015-03" db="EMBL/GenBank/DDBJ databases">
        <title>Genome sequence of Kiloniella sp. P1-1, isolated from the gut microflora of Pacific white shrimp, Penaeus vannamei.</title>
        <authorList>
            <person name="Shao Z."/>
            <person name="Wang L."/>
            <person name="Li X."/>
        </authorList>
    </citation>
    <scope>NUCLEOTIDE SEQUENCE [LARGE SCALE GENOMIC DNA]</scope>
    <source>
        <strain evidence="8 9">P1-1</strain>
    </source>
</reference>
<dbReference type="InterPro" id="IPR010982">
    <property type="entry name" value="Lambda_DNA-bd_dom_sf"/>
</dbReference>
<evidence type="ECO:0000259" key="7">
    <source>
        <dbReference type="PROSITE" id="PS50943"/>
    </source>
</evidence>
<evidence type="ECO:0000256" key="2">
    <source>
        <dbReference type="ARBA" id="ARBA00007227"/>
    </source>
</evidence>
<keyword evidence="4" id="KW-0805">Transcription regulation</keyword>
<comment type="similarity">
    <text evidence="2">Belongs to the short-chain fatty acyl-CoA assimilation regulator (ScfR) family.</text>
</comment>
<dbReference type="STRING" id="1549748.WH95_14645"/>
<dbReference type="Pfam" id="PF01381">
    <property type="entry name" value="HTH_3"/>
    <property type="match status" value="1"/>
</dbReference>
<dbReference type="PATRIC" id="fig|1549748.8.peg.1680"/>
<dbReference type="InterPro" id="IPR010359">
    <property type="entry name" value="IrrE_HExxH"/>
</dbReference>
<evidence type="ECO:0000256" key="5">
    <source>
        <dbReference type="ARBA" id="ARBA00023125"/>
    </source>
</evidence>
<dbReference type="CDD" id="cd00093">
    <property type="entry name" value="HTH_XRE"/>
    <property type="match status" value="1"/>
</dbReference>
<dbReference type="PROSITE" id="PS50943">
    <property type="entry name" value="HTH_CROC1"/>
    <property type="match status" value="1"/>
</dbReference>
<dbReference type="Gene3D" id="1.10.260.40">
    <property type="entry name" value="lambda repressor-like DNA-binding domains"/>
    <property type="match status" value="1"/>
</dbReference>
<dbReference type="GO" id="GO:0005829">
    <property type="term" value="C:cytosol"/>
    <property type="evidence" value="ECO:0007669"/>
    <property type="project" value="TreeGrafter"/>
</dbReference>
<dbReference type="GO" id="GO:0003700">
    <property type="term" value="F:DNA-binding transcription factor activity"/>
    <property type="evidence" value="ECO:0007669"/>
    <property type="project" value="TreeGrafter"/>
</dbReference>
<comment type="caution">
    <text evidence="8">The sequence shown here is derived from an EMBL/GenBank/DDBJ whole genome shotgun (WGS) entry which is preliminary data.</text>
</comment>
<gene>
    <name evidence="8" type="ORF">WH95_14645</name>
</gene>
<dbReference type="InterPro" id="IPR018653">
    <property type="entry name" value="ScfR_C"/>
</dbReference>
<name>A0A0M2R879_9PROT</name>
<dbReference type="EC" id="2.7.13.3" evidence="3"/>
<protein>
    <recommendedName>
        <fullName evidence="3">histidine kinase</fullName>
        <ecNumber evidence="3">2.7.13.3</ecNumber>
    </recommendedName>
</protein>
<dbReference type="PANTHER" id="PTHR46797">
    <property type="entry name" value="HTH-TYPE TRANSCRIPTIONAL REGULATOR"/>
    <property type="match status" value="1"/>
</dbReference>
<keyword evidence="9" id="KW-1185">Reference proteome</keyword>
<evidence type="ECO:0000256" key="1">
    <source>
        <dbReference type="ARBA" id="ARBA00000085"/>
    </source>
</evidence>
<dbReference type="GO" id="GO:0000155">
    <property type="term" value="F:phosphorelay sensor kinase activity"/>
    <property type="evidence" value="ECO:0007669"/>
    <property type="project" value="InterPro"/>
</dbReference>
<dbReference type="Proteomes" id="UP000034491">
    <property type="component" value="Unassembled WGS sequence"/>
</dbReference>
<dbReference type="InterPro" id="IPR050807">
    <property type="entry name" value="TransReg_Diox_bact_type"/>
</dbReference>
<dbReference type="PIRSF" id="PIRSF019251">
    <property type="entry name" value="Rv0465c"/>
    <property type="match status" value="1"/>
</dbReference>
<dbReference type="InterPro" id="IPR036097">
    <property type="entry name" value="HisK_dim/P_sf"/>
</dbReference>
<dbReference type="GO" id="GO:0003677">
    <property type="term" value="F:DNA binding"/>
    <property type="evidence" value="ECO:0007669"/>
    <property type="project" value="UniProtKB-KW"/>
</dbReference>
<dbReference type="Pfam" id="PF09856">
    <property type="entry name" value="ScfRs"/>
    <property type="match status" value="1"/>
</dbReference>
<dbReference type="EMBL" id="LANI01000021">
    <property type="protein sequence ID" value="KKJ76205.1"/>
    <property type="molecule type" value="Genomic_DNA"/>
</dbReference>
<evidence type="ECO:0000256" key="4">
    <source>
        <dbReference type="ARBA" id="ARBA00023015"/>
    </source>
</evidence>
<evidence type="ECO:0000256" key="6">
    <source>
        <dbReference type="ARBA" id="ARBA00023163"/>
    </source>
</evidence>
<dbReference type="SUPFAM" id="SSF47384">
    <property type="entry name" value="Homodimeric domain of signal transducing histidine kinase"/>
    <property type="match status" value="1"/>
</dbReference>
<proteinExistence type="inferred from homology"/>
<dbReference type="Pfam" id="PF00512">
    <property type="entry name" value="HisKA"/>
    <property type="match status" value="1"/>
</dbReference>
<dbReference type="InterPro" id="IPR003661">
    <property type="entry name" value="HisK_dim/P_dom"/>
</dbReference>
<dbReference type="InterPro" id="IPR001387">
    <property type="entry name" value="Cro/C1-type_HTH"/>
</dbReference>
<dbReference type="CDD" id="cd00082">
    <property type="entry name" value="HisKA"/>
    <property type="match status" value="1"/>
</dbReference>
<dbReference type="AlphaFoldDB" id="A0A0M2R879"/>
<comment type="catalytic activity">
    <reaction evidence="1">
        <text>ATP + protein L-histidine = ADP + protein N-phospho-L-histidine.</text>
        <dbReference type="EC" id="2.7.13.3"/>
    </reaction>
</comment>
<accession>A0A0M2R879</accession>
<evidence type="ECO:0000313" key="8">
    <source>
        <dbReference type="EMBL" id="KKJ76205.1"/>
    </source>
</evidence>